<accession>A0A7T8ERB4</accession>
<keyword evidence="1" id="KW-0472">Membrane</keyword>
<evidence type="ECO:0000313" key="2">
    <source>
        <dbReference type="EMBL" id="QQO91764.1"/>
    </source>
</evidence>
<keyword evidence="3" id="KW-1185">Reference proteome</keyword>
<keyword evidence="1" id="KW-0812">Transmembrane</keyword>
<name>A0A7T8ERB4_9CAUD</name>
<proteinExistence type="predicted"/>
<evidence type="ECO:0000313" key="3">
    <source>
        <dbReference type="Proteomes" id="UP000595566"/>
    </source>
</evidence>
<protein>
    <submittedName>
        <fullName evidence="2">Uncharacterized protein</fullName>
    </submittedName>
</protein>
<dbReference type="Proteomes" id="UP000595566">
    <property type="component" value="Segment"/>
</dbReference>
<gene>
    <name evidence="2" type="ORF">immuto26A_85</name>
</gene>
<feature type="transmembrane region" description="Helical" evidence="1">
    <location>
        <begin position="100"/>
        <end position="118"/>
    </location>
</feature>
<keyword evidence="1" id="KW-1133">Transmembrane helix</keyword>
<dbReference type="EMBL" id="MW353175">
    <property type="protein sequence ID" value="QQO91764.1"/>
    <property type="molecule type" value="Genomic_DNA"/>
</dbReference>
<organism evidence="2 3">
    <name type="scientific">Flavobacterium phage vB_FspM_immuto_2-6A</name>
    <dbReference type="NCBI Taxonomy" id="2801477"/>
    <lineage>
        <taxon>Viruses</taxon>
        <taxon>Duplodnaviria</taxon>
        <taxon>Heunggongvirae</taxon>
        <taxon>Uroviricota</taxon>
        <taxon>Caudoviricetes</taxon>
        <taxon>Immutovirus</taxon>
        <taxon>Immutovirus immuto</taxon>
    </lineage>
</organism>
<reference evidence="2 3" key="1">
    <citation type="submission" date="2020-12" db="EMBL/GenBank/DDBJ databases">
        <title>Dynamics of Baltic Sea phages driven by environmental changes.</title>
        <authorList>
            <person name="Hoetzinger M."/>
            <person name="Nilsson E."/>
            <person name="Holmfeldt K."/>
        </authorList>
    </citation>
    <scope>NUCLEOTIDE SEQUENCE [LARGE SCALE GENOMIC DNA]</scope>
</reference>
<sequence>MSSFSQTDTTKVRINNPIARLVIKDLITGDGCAEELKLTQDKVIKLEAREGQKDTIISLLKDKDKNNQFIIYTQTEQLQLSKELSEKLHKELKSERRSKFLWKVGTYVGILTTSYLLIK</sequence>
<evidence type="ECO:0000256" key="1">
    <source>
        <dbReference type="SAM" id="Phobius"/>
    </source>
</evidence>